<feature type="region of interest" description="Disordered" evidence="1">
    <location>
        <begin position="42"/>
        <end position="71"/>
    </location>
</feature>
<accession>A0A6J7WU87</accession>
<dbReference type="InterPro" id="IPR010064">
    <property type="entry name" value="HK97-gp10_tail"/>
</dbReference>
<reference evidence="2" key="1">
    <citation type="submission" date="2020-05" db="EMBL/GenBank/DDBJ databases">
        <authorList>
            <person name="Chiriac C."/>
            <person name="Salcher M."/>
            <person name="Ghai R."/>
            <person name="Kavagutti S V."/>
        </authorList>
    </citation>
    <scope>NUCLEOTIDE SEQUENCE</scope>
</reference>
<sequence>MAGDSKTFTAQIGNFIKNAPDKIDALARQTIQELGKRTVDRTPVDTGFLRGSWQPSIGEPSSDHEGKLDPGGGMANAAVSVLMPEIKAGVMFYLMNNAKYARFVEYGTSKMAGRFYVTDTAKSWPSIVRDCIADLGIKK</sequence>
<gene>
    <name evidence="2" type="ORF">UFOVP233_66</name>
</gene>
<protein>
    <submittedName>
        <fullName evidence="2">Bacteriophage HK97-gp10, putative tail-component</fullName>
    </submittedName>
</protein>
<name>A0A6J7WU87_9CAUD</name>
<organism evidence="2">
    <name type="scientific">uncultured Caudovirales phage</name>
    <dbReference type="NCBI Taxonomy" id="2100421"/>
    <lineage>
        <taxon>Viruses</taxon>
        <taxon>Duplodnaviria</taxon>
        <taxon>Heunggongvirae</taxon>
        <taxon>Uroviricota</taxon>
        <taxon>Caudoviricetes</taxon>
        <taxon>Peduoviridae</taxon>
        <taxon>Maltschvirus</taxon>
        <taxon>Maltschvirus maltsch</taxon>
    </lineage>
</organism>
<evidence type="ECO:0000256" key="1">
    <source>
        <dbReference type="SAM" id="MobiDB-lite"/>
    </source>
</evidence>
<proteinExistence type="predicted"/>
<evidence type="ECO:0000313" key="2">
    <source>
        <dbReference type="EMBL" id="CAB5220398.1"/>
    </source>
</evidence>
<dbReference type="EMBL" id="LR798285">
    <property type="protein sequence ID" value="CAB5220398.1"/>
    <property type="molecule type" value="Genomic_DNA"/>
</dbReference>
<dbReference type="Pfam" id="PF04883">
    <property type="entry name" value="HK97-gp10_like"/>
    <property type="match status" value="1"/>
</dbReference>